<dbReference type="AlphaFoldDB" id="A0A1F6AI34"/>
<evidence type="ECO:0000256" key="1">
    <source>
        <dbReference type="ARBA" id="ARBA00022801"/>
    </source>
</evidence>
<comment type="caution">
    <text evidence="3">The sequence shown here is derived from an EMBL/GenBank/DDBJ whole genome shotgun (WGS) entry which is preliminary data.</text>
</comment>
<dbReference type="Gene3D" id="3.90.79.10">
    <property type="entry name" value="Nucleoside Triphosphate Pyrophosphohydrolase"/>
    <property type="match status" value="1"/>
</dbReference>
<dbReference type="PANTHER" id="PTHR43736:SF1">
    <property type="entry name" value="DIHYDRONEOPTERIN TRIPHOSPHATE DIPHOSPHATASE"/>
    <property type="match status" value="1"/>
</dbReference>
<evidence type="ECO:0000259" key="2">
    <source>
        <dbReference type="PROSITE" id="PS51462"/>
    </source>
</evidence>
<dbReference type="InterPro" id="IPR015797">
    <property type="entry name" value="NUDIX_hydrolase-like_dom_sf"/>
</dbReference>
<gene>
    <name evidence="3" type="ORF">A3A79_02990</name>
</gene>
<dbReference type="EMBL" id="MFJV01000001">
    <property type="protein sequence ID" value="OGG24132.1"/>
    <property type="molecule type" value="Genomic_DNA"/>
</dbReference>
<dbReference type="CDD" id="cd02883">
    <property type="entry name" value="NUDIX_Hydrolase"/>
    <property type="match status" value="1"/>
</dbReference>
<sequence length="156" mass="17788">MITCTFENRGKASLRHVVVHAIVEKDGTLLLVKRAGPILETGKWSLPSGFMDRDETAGEAIIREILEETGWQCEVISLFRINTNPNRPKEDRQNISIEFICKPIKKIGDPDKENSQVEWIAFEKLLPVDEFAFDHGESVRLYLNHKKSPVSLPIFT</sequence>
<name>A0A1F6AI34_9BACT</name>
<dbReference type="PROSITE" id="PS00893">
    <property type="entry name" value="NUDIX_BOX"/>
    <property type="match status" value="1"/>
</dbReference>
<dbReference type="STRING" id="1798392.A3A79_02990"/>
<evidence type="ECO:0000313" key="4">
    <source>
        <dbReference type="Proteomes" id="UP000178759"/>
    </source>
</evidence>
<dbReference type="SUPFAM" id="SSF55811">
    <property type="entry name" value="Nudix"/>
    <property type="match status" value="1"/>
</dbReference>
<dbReference type="PROSITE" id="PS51462">
    <property type="entry name" value="NUDIX"/>
    <property type="match status" value="1"/>
</dbReference>
<evidence type="ECO:0000313" key="3">
    <source>
        <dbReference type="EMBL" id="OGG24132.1"/>
    </source>
</evidence>
<dbReference type="Pfam" id="PF00293">
    <property type="entry name" value="NUDIX"/>
    <property type="match status" value="1"/>
</dbReference>
<dbReference type="GO" id="GO:0016787">
    <property type="term" value="F:hydrolase activity"/>
    <property type="evidence" value="ECO:0007669"/>
    <property type="project" value="UniProtKB-KW"/>
</dbReference>
<dbReference type="Proteomes" id="UP000178759">
    <property type="component" value="Unassembled WGS sequence"/>
</dbReference>
<dbReference type="InterPro" id="IPR000086">
    <property type="entry name" value="NUDIX_hydrolase_dom"/>
</dbReference>
<dbReference type="InterPro" id="IPR020084">
    <property type="entry name" value="NUDIX_hydrolase_CS"/>
</dbReference>
<keyword evidence="1" id="KW-0378">Hydrolase</keyword>
<protein>
    <recommendedName>
        <fullName evidence="2">Nudix hydrolase domain-containing protein</fullName>
    </recommendedName>
</protein>
<reference evidence="3 4" key="1">
    <citation type="journal article" date="2016" name="Nat. Commun.">
        <title>Thousands of microbial genomes shed light on interconnected biogeochemical processes in an aquifer system.</title>
        <authorList>
            <person name="Anantharaman K."/>
            <person name="Brown C.T."/>
            <person name="Hug L.A."/>
            <person name="Sharon I."/>
            <person name="Castelle C.J."/>
            <person name="Probst A.J."/>
            <person name="Thomas B.C."/>
            <person name="Singh A."/>
            <person name="Wilkins M.J."/>
            <person name="Karaoz U."/>
            <person name="Brodie E.L."/>
            <person name="Williams K.H."/>
            <person name="Hubbard S.S."/>
            <person name="Banfield J.F."/>
        </authorList>
    </citation>
    <scope>NUCLEOTIDE SEQUENCE [LARGE SCALE GENOMIC DNA]</scope>
</reference>
<feature type="domain" description="Nudix hydrolase" evidence="2">
    <location>
        <begin position="14"/>
        <end position="143"/>
    </location>
</feature>
<proteinExistence type="predicted"/>
<organism evidence="3 4">
    <name type="scientific">Candidatus Gottesmanbacteria bacterium RIFCSPLOWO2_01_FULL_43_11b</name>
    <dbReference type="NCBI Taxonomy" id="1798392"/>
    <lineage>
        <taxon>Bacteria</taxon>
        <taxon>Candidatus Gottesmaniibacteriota</taxon>
    </lineage>
</organism>
<dbReference type="PANTHER" id="PTHR43736">
    <property type="entry name" value="ADP-RIBOSE PYROPHOSPHATASE"/>
    <property type="match status" value="1"/>
</dbReference>
<accession>A0A1F6AI34</accession>